<gene>
    <name evidence="2" type="ORF">CALCODRAFT_497821</name>
</gene>
<dbReference type="STRING" id="1353952.A0A165F3R3"/>
<evidence type="ECO:0000256" key="1">
    <source>
        <dbReference type="SAM" id="MobiDB-lite"/>
    </source>
</evidence>
<dbReference type="InParanoid" id="A0A165F3R3"/>
<reference evidence="2 3" key="1">
    <citation type="journal article" date="2016" name="Mol. Biol. Evol.">
        <title>Comparative Genomics of Early-Diverging Mushroom-Forming Fungi Provides Insights into the Origins of Lignocellulose Decay Capabilities.</title>
        <authorList>
            <person name="Nagy L.G."/>
            <person name="Riley R."/>
            <person name="Tritt A."/>
            <person name="Adam C."/>
            <person name="Daum C."/>
            <person name="Floudas D."/>
            <person name="Sun H."/>
            <person name="Yadav J.S."/>
            <person name="Pangilinan J."/>
            <person name="Larsson K.H."/>
            <person name="Matsuura K."/>
            <person name="Barry K."/>
            <person name="Labutti K."/>
            <person name="Kuo R."/>
            <person name="Ohm R.A."/>
            <person name="Bhattacharya S.S."/>
            <person name="Shirouzu T."/>
            <person name="Yoshinaga Y."/>
            <person name="Martin F.M."/>
            <person name="Grigoriev I.V."/>
            <person name="Hibbett D.S."/>
        </authorList>
    </citation>
    <scope>NUCLEOTIDE SEQUENCE [LARGE SCALE GENOMIC DNA]</scope>
    <source>
        <strain evidence="2 3">HHB12733</strain>
    </source>
</reference>
<feature type="compositionally biased region" description="Acidic residues" evidence="1">
    <location>
        <begin position="53"/>
        <end position="69"/>
    </location>
</feature>
<feature type="region of interest" description="Disordered" evidence="1">
    <location>
        <begin position="1"/>
        <end position="175"/>
    </location>
</feature>
<protein>
    <submittedName>
        <fullName evidence="2">Uncharacterized protein</fullName>
    </submittedName>
</protein>
<evidence type="ECO:0000313" key="2">
    <source>
        <dbReference type="EMBL" id="KZT56123.1"/>
    </source>
</evidence>
<dbReference type="Proteomes" id="UP000076842">
    <property type="component" value="Unassembled WGS sequence"/>
</dbReference>
<dbReference type="EMBL" id="KV423983">
    <property type="protein sequence ID" value="KZT56123.1"/>
    <property type="molecule type" value="Genomic_DNA"/>
</dbReference>
<accession>A0A165F3R3</accession>
<feature type="compositionally biased region" description="Basic residues" evidence="1">
    <location>
        <begin position="153"/>
        <end position="162"/>
    </location>
</feature>
<dbReference type="AlphaFoldDB" id="A0A165F3R3"/>
<proteinExistence type="predicted"/>
<evidence type="ECO:0000313" key="3">
    <source>
        <dbReference type="Proteomes" id="UP000076842"/>
    </source>
</evidence>
<sequence length="207" mass="21963">MEAPTISTLDDELDSPPPIFRNVTPSGTAGPKIKVKLRVPSAMTVSSRPSEAGDSDEEMVDELADDDDANSSAPGGTGPLPPLHATPRSTSSRGGKGSRGPRKKRMAQIGERVMSPPPRQIGTEWVVHVSQGQTVPPSEDGGRSDSTAPPARGRGRGSRGGKRGMPGPGRGWRKGITKCVRSVIVRAPPLTTVIARRRRRGRRSTPR</sequence>
<name>A0A165F3R3_9BASI</name>
<organism evidence="2 3">
    <name type="scientific">Calocera cornea HHB12733</name>
    <dbReference type="NCBI Taxonomy" id="1353952"/>
    <lineage>
        <taxon>Eukaryota</taxon>
        <taxon>Fungi</taxon>
        <taxon>Dikarya</taxon>
        <taxon>Basidiomycota</taxon>
        <taxon>Agaricomycotina</taxon>
        <taxon>Dacrymycetes</taxon>
        <taxon>Dacrymycetales</taxon>
        <taxon>Dacrymycetaceae</taxon>
        <taxon>Calocera</taxon>
    </lineage>
</organism>
<keyword evidence="3" id="KW-1185">Reference proteome</keyword>